<organism evidence="2 3">
    <name type="scientific">Octopus sinensis</name>
    <name type="common">East Asian common octopus</name>
    <dbReference type="NCBI Taxonomy" id="2607531"/>
    <lineage>
        <taxon>Eukaryota</taxon>
        <taxon>Metazoa</taxon>
        <taxon>Spiralia</taxon>
        <taxon>Lophotrochozoa</taxon>
        <taxon>Mollusca</taxon>
        <taxon>Cephalopoda</taxon>
        <taxon>Coleoidea</taxon>
        <taxon>Octopodiformes</taxon>
        <taxon>Octopoda</taxon>
        <taxon>Incirrata</taxon>
        <taxon>Octopodidae</taxon>
        <taxon>Octopus</taxon>
    </lineage>
</organism>
<evidence type="ECO:0000313" key="2">
    <source>
        <dbReference type="Proteomes" id="UP000515154"/>
    </source>
</evidence>
<proteinExistence type="predicted"/>
<dbReference type="PANTHER" id="PTHR13491">
    <property type="entry name" value="ZCCHC10 PROTEIN"/>
    <property type="match status" value="1"/>
</dbReference>
<name>A0A7E6EHT6_9MOLL</name>
<feature type="region of interest" description="Disordered" evidence="1">
    <location>
        <begin position="578"/>
        <end position="609"/>
    </location>
</feature>
<feature type="compositionally biased region" description="Low complexity" evidence="1">
    <location>
        <begin position="238"/>
        <end position="261"/>
    </location>
</feature>
<evidence type="ECO:0000256" key="1">
    <source>
        <dbReference type="SAM" id="MobiDB-lite"/>
    </source>
</evidence>
<dbReference type="InterPro" id="IPR039715">
    <property type="entry name" value="ZCCHC10"/>
</dbReference>
<feature type="compositionally biased region" description="Low complexity" evidence="1">
    <location>
        <begin position="271"/>
        <end position="282"/>
    </location>
</feature>
<dbReference type="RefSeq" id="XP_036354540.1">
    <property type="nucleotide sequence ID" value="XM_036498647.1"/>
</dbReference>
<feature type="compositionally biased region" description="Low complexity" evidence="1">
    <location>
        <begin position="348"/>
        <end position="372"/>
    </location>
</feature>
<feature type="region of interest" description="Disordered" evidence="1">
    <location>
        <begin position="347"/>
        <end position="372"/>
    </location>
</feature>
<dbReference type="KEGG" id="osn:115227537"/>
<feature type="compositionally biased region" description="Low complexity" evidence="1">
    <location>
        <begin position="597"/>
        <end position="609"/>
    </location>
</feature>
<dbReference type="PANTHER" id="PTHR13491:SF0">
    <property type="entry name" value="ZINC FINGER CCHC DOMAIN-CONTAINING PROTEIN 10"/>
    <property type="match status" value="1"/>
</dbReference>
<dbReference type="Proteomes" id="UP000515154">
    <property type="component" value="Unplaced"/>
</dbReference>
<feature type="region of interest" description="Disordered" evidence="1">
    <location>
        <begin position="229"/>
        <end position="288"/>
    </location>
</feature>
<feature type="compositionally biased region" description="Low complexity" evidence="1">
    <location>
        <begin position="538"/>
        <end position="562"/>
    </location>
</feature>
<reference evidence="3" key="1">
    <citation type="submission" date="2025-08" db="UniProtKB">
        <authorList>
            <consortium name="RefSeq"/>
        </authorList>
    </citation>
    <scope>IDENTIFICATION</scope>
</reference>
<feature type="region of interest" description="Disordered" evidence="1">
    <location>
        <begin position="293"/>
        <end position="312"/>
    </location>
</feature>
<accession>A0A7E6EHT6</accession>
<evidence type="ECO:0000313" key="3">
    <source>
        <dbReference type="RefSeq" id="XP_036354540.1"/>
    </source>
</evidence>
<dbReference type="AlphaFoldDB" id="A0A7E6EHT6"/>
<protein>
    <submittedName>
        <fullName evidence="3">Uncharacterized protein</fullName>
    </submittedName>
</protein>
<keyword evidence="2" id="KW-1185">Reference proteome</keyword>
<gene>
    <name evidence="3" type="primary">LOC115227537</name>
</gene>
<sequence>MQECNPRKLGRHMSPCYSNKNSHSDGHLYLSAINALGGAGGYTGQLLVGSGGGGGGYTYNSNSSNTSSFSSPSALLSSSSSSMTSLSSSNGDLPSGLDFSSSSCMYGPIQCLTPIYYHNSALAGSQSKQLKQLDIKTLTNYNYSFWQSSAEETFTAPLEIAAIPDGILTPDPSPASSPDLTLQKTETSVTKVREVNVSINEAANNADPTASTVLTTTLITTIPTTKKIDEGATTENGTLETVLSPTSSSSASRSSILSLPTAQLKKKRKMSTNNDNLTNSNSHQSPLTDDIHSQQYVQQQQQQPPMKSQKLCNLHNENNCGLSNRNTSCSTNSNSNGVLRSIPDGVCNSSSNSSSSSNTSYTNSKCEVNNNKTNTNNGGSDYVQALCNEINLFSSFGQQQHFQPRRAVELPVIDPKLVETFFDEIATKRKHLSKMRLPSLRRHLPDLSVQELENILTTSLSKMASVSSTSDTQLPETPLNIQTSSIAAVDDDAVAAANAVKANSPVIKNEISNEFMLCQRFSCKNNNSGFRTKTASFSSPSLSSSSSSLSSTSSSSPSTTMLLPSLLAPEDIVKSEHAIPCQHQISSDSKNAFGDRNNNNNNSNNNNNK</sequence>
<feature type="region of interest" description="Disordered" evidence="1">
    <location>
        <begin position="534"/>
        <end position="562"/>
    </location>
</feature>
<feature type="compositionally biased region" description="Low complexity" evidence="1">
    <location>
        <begin position="294"/>
        <end position="303"/>
    </location>
</feature>